<dbReference type="GO" id="GO:0005886">
    <property type="term" value="C:plasma membrane"/>
    <property type="evidence" value="ECO:0007669"/>
    <property type="project" value="TreeGrafter"/>
</dbReference>
<dbReference type="InterPro" id="IPR050469">
    <property type="entry name" value="Diguanylate_Cyclase"/>
</dbReference>
<dbReference type="GO" id="GO:0043709">
    <property type="term" value="P:cell adhesion involved in single-species biofilm formation"/>
    <property type="evidence" value="ECO:0007669"/>
    <property type="project" value="TreeGrafter"/>
</dbReference>
<reference evidence="2" key="1">
    <citation type="journal article" date="2014" name="Front. Microbiol.">
        <title>High frequency of phylogenetically diverse reductive dehalogenase-homologous genes in deep subseafloor sedimentary metagenomes.</title>
        <authorList>
            <person name="Kawai M."/>
            <person name="Futagami T."/>
            <person name="Toyoda A."/>
            <person name="Takaki Y."/>
            <person name="Nishi S."/>
            <person name="Hori S."/>
            <person name="Arai W."/>
            <person name="Tsubouchi T."/>
            <person name="Morono Y."/>
            <person name="Uchiyama I."/>
            <person name="Ito T."/>
            <person name="Fujiyama A."/>
            <person name="Inagaki F."/>
            <person name="Takami H."/>
        </authorList>
    </citation>
    <scope>NUCLEOTIDE SEQUENCE</scope>
    <source>
        <strain evidence="2">Expedition CK06-06</strain>
    </source>
</reference>
<dbReference type="EMBL" id="BARV01000431">
    <property type="protein sequence ID" value="GAH98325.1"/>
    <property type="molecule type" value="Genomic_DNA"/>
</dbReference>
<evidence type="ECO:0000313" key="2">
    <source>
        <dbReference type="EMBL" id="GAH98325.1"/>
    </source>
</evidence>
<dbReference type="InterPro" id="IPR043128">
    <property type="entry name" value="Rev_trsase/Diguanyl_cyclase"/>
</dbReference>
<dbReference type="FunFam" id="3.30.70.270:FF:000001">
    <property type="entry name" value="Diguanylate cyclase domain protein"/>
    <property type="match status" value="1"/>
</dbReference>
<dbReference type="CDD" id="cd01949">
    <property type="entry name" value="GGDEF"/>
    <property type="match status" value="1"/>
</dbReference>
<dbReference type="Pfam" id="PF00990">
    <property type="entry name" value="GGDEF"/>
    <property type="match status" value="1"/>
</dbReference>
<dbReference type="GO" id="GO:1902201">
    <property type="term" value="P:negative regulation of bacterial-type flagellum-dependent cell motility"/>
    <property type="evidence" value="ECO:0007669"/>
    <property type="project" value="TreeGrafter"/>
</dbReference>
<dbReference type="PANTHER" id="PTHR45138:SF9">
    <property type="entry name" value="DIGUANYLATE CYCLASE DGCM-RELATED"/>
    <property type="match status" value="1"/>
</dbReference>
<dbReference type="PANTHER" id="PTHR45138">
    <property type="entry name" value="REGULATORY COMPONENTS OF SENSORY TRANSDUCTION SYSTEM"/>
    <property type="match status" value="1"/>
</dbReference>
<dbReference type="InterPro" id="IPR000160">
    <property type="entry name" value="GGDEF_dom"/>
</dbReference>
<accession>X1KXF5</accession>
<dbReference type="InterPro" id="IPR029787">
    <property type="entry name" value="Nucleotide_cyclase"/>
</dbReference>
<dbReference type="SUPFAM" id="SSF55073">
    <property type="entry name" value="Nucleotide cyclase"/>
    <property type="match status" value="1"/>
</dbReference>
<dbReference type="SUPFAM" id="SSF55781">
    <property type="entry name" value="GAF domain-like"/>
    <property type="match status" value="1"/>
</dbReference>
<proteinExistence type="predicted"/>
<dbReference type="NCBIfam" id="TIGR00254">
    <property type="entry name" value="GGDEF"/>
    <property type="match status" value="1"/>
</dbReference>
<dbReference type="AlphaFoldDB" id="X1KXF5"/>
<evidence type="ECO:0000259" key="1">
    <source>
        <dbReference type="PROSITE" id="PS50887"/>
    </source>
</evidence>
<name>X1KXF5_9ZZZZ</name>
<dbReference type="PROSITE" id="PS50887">
    <property type="entry name" value="GGDEF"/>
    <property type="match status" value="1"/>
</dbReference>
<feature type="non-terminal residue" evidence="2">
    <location>
        <position position="1"/>
    </location>
</feature>
<dbReference type="GO" id="GO:0052621">
    <property type="term" value="F:diguanylate cyclase activity"/>
    <property type="evidence" value="ECO:0007669"/>
    <property type="project" value="TreeGrafter"/>
</dbReference>
<dbReference type="SMART" id="SM00267">
    <property type="entry name" value="GGDEF"/>
    <property type="match status" value="1"/>
</dbReference>
<organism evidence="2">
    <name type="scientific">marine sediment metagenome</name>
    <dbReference type="NCBI Taxonomy" id="412755"/>
    <lineage>
        <taxon>unclassified sequences</taxon>
        <taxon>metagenomes</taxon>
        <taxon>ecological metagenomes</taxon>
    </lineage>
</organism>
<gene>
    <name evidence="2" type="ORF">S06H3_01665</name>
</gene>
<dbReference type="Gene3D" id="3.30.70.270">
    <property type="match status" value="1"/>
</dbReference>
<sequence length="269" mass="30507">PRLVYELDDKYSKGKVGVSFEKKIPIGEREFAMLGIQEPYPIFNPDVCYPLSYQNKRFGVIAITGKKDLSERERNLLGVVTSIAGVALNNTQSFEDITFTARTDPLTKLYNIGYFKERFMDEINRAKRFQHNLSVAIIDLDNFKAYNDTYGHQAGDQLLIRFAQIFKKHFGKIDTLARYGGDEFIVMCPEIKKQEAAKSIDVLLRDLEMYDFARGKQKVKVTFSAGVSSYPDDGANGVELIKLADQALYSAKGAGRNTVQVYRPKIEKI</sequence>
<comment type="caution">
    <text evidence="2">The sequence shown here is derived from an EMBL/GenBank/DDBJ whole genome shotgun (WGS) entry which is preliminary data.</text>
</comment>
<feature type="domain" description="GGDEF" evidence="1">
    <location>
        <begin position="131"/>
        <end position="264"/>
    </location>
</feature>
<protein>
    <recommendedName>
        <fullName evidence="1">GGDEF domain-containing protein</fullName>
    </recommendedName>
</protein>